<dbReference type="AlphaFoldDB" id="A0A3B3HUH3"/>
<evidence type="ECO:0000313" key="7">
    <source>
        <dbReference type="Ensembl" id="ENSORLP00000035008.1"/>
    </source>
</evidence>
<dbReference type="PROSITE" id="PS50158">
    <property type="entry name" value="ZF_CCHC"/>
    <property type="match status" value="1"/>
</dbReference>
<dbReference type="Pfam" id="PF02023">
    <property type="entry name" value="SCAN"/>
    <property type="match status" value="1"/>
</dbReference>
<evidence type="ECO:0000259" key="6">
    <source>
        <dbReference type="PROSITE" id="PS50804"/>
    </source>
</evidence>
<name>A0A3B3HUH3_ORYLA</name>
<feature type="domain" description="Peptidase A2" evidence="5">
    <location>
        <begin position="405"/>
        <end position="480"/>
    </location>
</feature>
<dbReference type="GO" id="GO:0004190">
    <property type="term" value="F:aspartic-type endopeptidase activity"/>
    <property type="evidence" value="ECO:0007669"/>
    <property type="project" value="InterPro"/>
</dbReference>
<dbReference type="CDD" id="cd00303">
    <property type="entry name" value="retropepsin_like"/>
    <property type="match status" value="1"/>
</dbReference>
<dbReference type="PROSITE" id="PS50804">
    <property type="entry name" value="SCAN_BOX"/>
    <property type="match status" value="1"/>
</dbReference>
<evidence type="ECO:0000313" key="8">
    <source>
        <dbReference type="Proteomes" id="UP000001038"/>
    </source>
</evidence>
<feature type="domain" description="CCHC-type" evidence="4">
    <location>
        <begin position="354"/>
        <end position="369"/>
    </location>
</feature>
<dbReference type="GO" id="GO:0008270">
    <property type="term" value="F:zinc ion binding"/>
    <property type="evidence" value="ECO:0007669"/>
    <property type="project" value="UniProtKB-KW"/>
</dbReference>
<evidence type="ECO:0008006" key="9">
    <source>
        <dbReference type="Google" id="ProtNLM"/>
    </source>
</evidence>
<dbReference type="GeneTree" id="ENSGT00940000159113"/>
<protein>
    <recommendedName>
        <fullName evidence="9">CCHC-type domain-containing protein</fullName>
    </recommendedName>
</protein>
<dbReference type="PANTHER" id="PTHR46888:SF1">
    <property type="entry name" value="RIBONUCLEASE H"/>
    <property type="match status" value="1"/>
</dbReference>
<keyword evidence="1" id="KW-0378">Hydrolase</keyword>
<dbReference type="PROSITE" id="PS50175">
    <property type="entry name" value="ASP_PROT_RETROV"/>
    <property type="match status" value="1"/>
</dbReference>
<feature type="region of interest" description="Disordered" evidence="3">
    <location>
        <begin position="313"/>
        <end position="343"/>
    </location>
</feature>
<dbReference type="SUPFAM" id="SSF50630">
    <property type="entry name" value="Acid proteases"/>
    <property type="match status" value="1"/>
</dbReference>
<reference evidence="7" key="3">
    <citation type="submission" date="2025-09" db="UniProtKB">
        <authorList>
            <consortium name="Ensembl"/>
        </authorList>
    </citation>
    <scope>IDENTIFICATION</scope>
    <source>
        <strain evidence="7">Hd-rR</strain>
    </source>
</reference>
<accession>A0A3B3HUH3</accession>
<feature type="compositionally biased region" description="Polar residues" evidence="3">
    <location>
        <begin position="333"/>
        <end position="343"/>
    </location>
</feature>
<dbReference type="SMART" id="SM00431">
    <property type="entry name" value="SCAN"/>
    <property type="match status" value="1"/>
</dbReference>
<dbReference type="InterPro" id="IPR021109">
    <property type="entry name" value="Peptidase_aspartic_dom_sf"/>
</dbReference>
<feature type="region of interest" description="Disordered" evidence="3">
    <location>
        <begin position="99"/>
        <end position="140"/>
    </location>
</feature>
<dbReference type="GO" id="GO:0003676">
    <property type="term" value="F:nucleic acid binding"/>
    <property type="evidence" value="ECO:0007669"/>
    <property type="project" value="InterPro"/>
</dbReference>
<feature type="compositionally biased region" description="Polar residues" evidence="3">
    <location>
        <begin position="122"/>
        <end position="140"/>
    </location>
</feature>
<proteinExistence type="predicted"/>
<dbReference type="InterPro" id="IPR001878">
    <property type="entry name" value="Znf_CCHC"/>
</dbReference>
<dbReference type="Ensembl" id="ENSORLT00000029158.1">
    <property type="protein sequence ID" value="ENSORLP00000035008.1"/>
    <property type="gene ID" value="ENSORLG00000026313.1"/>
</dbReference>
<dbReference type="SUPFAM" id="SSF47353">
    <property type="entry name" value="Retrovirus capsid dimerization domain-like"/>
    <property type="match status" value="1"/>
</dbReference>
<evidence type="ECO:0000256" key="1">
    <source>
        <dbReference type="ARBA" id="ARBA00022801"/>
    </source>
</evidence>
<feature type="compositionally biased region" description="Basic and acidic residues" evidence="3">
    <location>
        <begin position="65"/>
        <end position="81"/>
    </location>
</feature>
<evidence type="ECO:0000259" key="5">
    <source>
        <dbReference type="PROSITE" id="PS50175"/>
    </source>
</evidence>
<dbReference type="SUPFAM" id="SSF57756">
    <property type="entry name" value="Retrovirus zinc finger-like domains"/>
    <property type="match status" value="1"/>
</dbReference>
<evidence type="ECO:0000256" key="2">
    <source>
        <dbReference type="PROSITE-ProRule" id="PRU00047"/>
    </source>
</evidence>
<keyword evidence="2" id="KW-0479">Metal-binding</keyword>
<dbReference type="CDD" id="cd07936">
    <property type="entry name" value="SCAN"/>
    <property type="match status" value="1"/>
</dbReference>
<dbReference type="GO" id="GO:0006508">
    <property type="term" value="P:proteolysis"/>
    <property type="evidence" value="ECO:0007669"/>
    <property type="project" value="InterPro"/>
</dbReference>
<keyword evidence="2" id="KW-0862">Zinc</keyword>
<dbReference type="PANTHER" id="PTHR46888">
    <property type="entry name" value="ZINC KNUCKLE DOMAINCONTAINING PROTEIN-RELATED"/>
    <property type="match status" value="1"/>
</dbReference>
<dbReference type="Gene3D" id="1.10.4020.10">
    <property type="entry name" value="DNA breaking-rejoining enzymes"/>
    <property type="match status" value="1"/>
</dbReference>
<dbReference type="InterPro" id="IPR001995">
    <property type="entry name" value="Peptidase_A2_cat"/>
</dbReference>
<reference evidence="7 8" key="1">
    <citation type="journal article" date="2007" name="Nature">
        <title>The medaka draft genome and insights into vertebrate genome evolution.</title>
        <authorList>
            <person name="Kasahara M."/>
            <person name="Naruse K."/>
            <person name="Sasaki S."/>
            <person name="Nakatani Y."/>
            <person name="Qu W."/>
            <person name="Ahsan B."/>
            <person name="Yamada T."/>
            <person name="Nagayasu Y."/>
            <person name="Doi K."/>
            <person name="Kasai Y."/>
            <person name="Jindo T."/>
            <person name="Kobayashi D."/>
            <person name="Shimada A."/>
            <person name="Toyoda A."/>
            <person name="Kuroki Y."/>
            <person name="Fujiyama A."/>
            <person name="Sasaki T."/>
            <person name="Shimizu A."/>
            <person name="Asakawa S."/>
            <person name="Shimizu N."/>
            <person name="Hashimoto S."/>
            <person name="Yang J."/>
            <person name="Lee Y."/>
            <person name="Matsushima K."/>
            <person name="Sugano S."/>
            <person name="Sakaizumi M."/>
            <person name="Narita T."/>
            <person name="Ohishi K."/>
            <person name="Haga S."/>
            <person name="Ohta F."/>
            <person name="Nomoto H."/>
            <person name="Nogata K."/>
            <person name="Morishita T."/>
            <person name="Endo T."/>
            <person name="Shin-I T."/>
            <person name="Takeda H."/>
            <person name="Morishita S."/>
            <person name="Kohara Y."/>
        </authorList>
    </citation>
    <scope>NUCLEOTIDE SEQUENCE [LARGE SCALE GENOMIC DNA]</scope>
    <source>
        <strain evidence="7 8">Hd-rR</strain>
    </source>
</reference>
<dbReference type="Gene3D" id="2.40.70.10">
    <property type="entry name" value="Acid Proteases"/>
    <property type="match status" value="1"/>
</dbReference>
<evidence type="ECO:0000256" key="3">
    <source>
        <dbReference type="SAM" id="MobiDB-lite"/>
    </source>
</evidence>
<organism evidence="7 8">
    <name type="scientific">Oryzias latipes</name>
    <name type="common">Japanese rice fish</name>
    <name type="synonym">Japanese killifish</name>
    <dbReference type="NCBI Taxonomy" id="8090"/>
    <lineage>
        <taxon>Eukaryota</taxon>
        <taxon>Metazoa</taxon>
        <taxon>Chordata</taxon>
        <taxon>Craniata</taxon>
        <taxon>Vertebrata</taxon>
        <taxon>Euteleostomi</taxon>
        <taxon>Actinopterygii</taxon>
        <taxon>Neopterygii</taxon>
        <taxon>Teleostei</taxon>
        <taxon>Neoteleostei</taxon>
        <taxon>Acanthomorphata</taxon>
        <taxon>Ovalentaria</taxon>
        <taxon>Atherinomorphae</taxon>
        <taxon>Beloniformes</taxon>
        <taxon>Adrianichthyidae</taxon>
        <taxon>Oryziinae</taxon>
        <taxon>Oryzias</taxon>
    </lineage>
</organism>
<dbReference type="Proteomes" id="UP000001038">
    <property type="component" value="Chromosome 19"/>
</dbReference>
<sequence length="657" mass="73636">MQRTMRSGKASRGDGANQLMDSEAQTLEEKENGASGGTDCTEGLGKEPTIMDMMSLLRAHMGQQEAREAKQKEEQTRQEQRFRALQHQFQLLQVEVQARTTPAPDSRLNQSEPPDLEPSEVGSLTQSGSGSNLMNAPSGQSHFYEPRMERLTDEDDIEHFLTTFERIAAACRWQKVDWVFHLIPLLTGKARSAYVHMDVEDSSEYDKVKTAILCKYNVNPETYRQRFRSLDVNLDESPKELYARLKELYVKWIQPQGKTTQEIGEIIILEQYLRMLSPELQVWIKEHDPKSAAEAATLAEVFVAARKSGQPWSYISMGPKDKSIEQRPAPSGGKSQRSQLANKPSNLSARKLICYLCGMEGHTKPNCPQNSAKITQMCVVPRNCTRPENGTNVKLASVDVNGRTLTALMDSGSDQTFVRKQYVSSSVICTDRTIPVFCVHGDVKPYPTADLYIKVHDQTYLLNVGVVDDLPYPVVLGRDLPVLFDLLRANRECNVAVTQAQAKMLEEPNSVLQALPFFHADMENAPGKSRKSRRQKRCEKLCHSALHKKSTPDPEPPLGFKIPVNFVDLQRDDPTLAPFFQRAVEGTPETGSDLCAAETFFLNQGMLYRKQGSQTQLVAPQAVKDLVLTLGHSIPILGNTKPLLELKSIFFLAWLAL</sequence>
<feature type="region of interest" description="Disordered" evidence="3">
    <location>
        <begin position="1"/>
        <end position="49"/>
    </location>
</feature>
<reference evidence="7" key="2">
    <citation type="submission" date="2025-08" db="UniProtKB">
        <authorList>
            <consortium name="Ensembl"/>
        </authorList>
    </citation>
    <scope>IDENTIFICATION</scope>
    <source>
        <strain evidence="7">Hd-rR</strain>
    </source>
</reference>
<dbReference type="InParanoid" id="A0A3B3HUH3"/>
<dbReference type="InterPro" id="IPR038269">
    <property type="entry name" value="SCAN_sf"/>
</dbReference>
<feature type="region of interest" description="Disordered" evidence="3">
    <location>
        <begin position="61"/>
        <end position="81"/>
    </location>
</feature>
<dbReference type="InterPro" id="IPR036875">
    <property type="entry name" value="Znf_CCHC_sf"/>
</dbReference>
<dbReference type="Bgee" id="ENSORLG00000026313">
    <property type="expression patterns" value="Expressed in ovary"/>
</dbReference>
<feature type="domain" description="SCAN box" evidence="6">
    <location>
        <begin position="224"/>
        <end position="300"/>
    </location>
</feature>
<evidence type="ECO:0000259" key="4">
    <source>
        <dbReference type="PROSITE" id="PS50158"/>
    </source>
</evidence>
<keyword evidence="2" id="KW-0863">Zinc-finger</keyword>
<dbReference type="InterPro" id="IPR003309">
    <property type="entry name" value="SCAN_dom"/>
</dbReference>
<keyword evidence="8" id="KW-1185">Reference proteome</keyword>